<dbReference type="EMBL" id="LR798391">
    <property type="protein sequence ID" value="CAB5228751.1"/>
    <property type="molecule type" value="Genomic_DNA"/>
</dbReference>
<evidence type="ECO:0000313" key="4">
    <source>
        <dbReference type="EMBL" id="CAB4199955.1"/>
    </source>
</evidence>
<evidence type="ECO:0000313" key="6">
    <source>
        <dbReference type="EMBL" id="CAB5228751.1"/>
    </source>
</evidence>
<proteinExistence type="predicted"/>
<sequence length="165" mass="18083">MATKKVKPVFGIPKASAIKITKADGSVTIKKVNKKQVINTIKKGERHKTKMGEISHKVYVESKPIPKGRPRMTRRGRVFTPETTLIAEAIIAEAWDGPKYEGLVQLDCMFTPTGIEVSVTPLGASETASKLRGDLDNYVKLLMDGLNGVAWLDDKQVHIINAGKS</sequence>
<dbReference type="EMBL" id="LR796834">
    <property type="protein sequence ID" value="CAB4168887.1"/>
    <property type="molecule type" value="Genomic_DNA"/>
</dbReference>
<dbReference type="GO" id="GO:0006310">
    <property type="term" value="P:DNA recombination"/>
    <property type="evidence" value="ECO:0007669"/>
    <property type="project" value="InterPro"/>
</dbReference>
<dbReference type="EMBL" id="LR797055">
    <property type="protein sequence ID" value="CAB4183935.1"/>
    <property type="molecule type" value="Genomic_DNA"/>
</dbReference>
<dbReference type="GO" id="GO:0000287">
    <property type="term" value="F:magnesium ion binding"/>
    <property type="evidence" value="ECO:0007669"/>
    <property type="project" value="InterPro"/>
</dbReference>
<evidence type="ECO:0000313" key="1">
    <source>
        <dbReference type="EMBL" id="CAB4168887.1"/>
    </source>
</evidence>
<name>A0A6J5SIN9_9CAUD</name>
<dbReference type="EMBL" id="LR797407">
    <property type="protein sequence ID" value="CAB4214257.1"/>
    <property type="molecule type" value="Genomic_DNA"/>
</dbReference>
<evidence type="ECO:0000313" key="3">
    <source>
        <dbReference type="EMBL" id="CAB4183935.1"/>
    </source>
</evidence>
<evidence type="ECO:0000313" key="5">
    <source>
        <dbReference type="EMBL" id="CAB4214257.1"/>
    </source>
</evidence>
<dbReference type="EMBL" id="LR797296">
    <property type="protein sequence ID" value="CAB4199955.1"/>
    <property type="molecule type" value="Genomic_DNA"/>
</dbReference>
<dbReference type="InterPro" id="IPR036614">
    <property type="entry name" value="RusA-like_sf"/>
</dbReference>
<dbReference type="EMBL" id="LR796872">
    <property type="protein sequence ID" value="CAB4172152.1"/>
    <property type="molecule type" value="Genomic_DNA"/>
</dbReference>
<dbReference type="SUPFAM" id="SSF103084">
    <property type="entry name" value="Holliday junction resolvase RusA"/>
    <property type="match status" value="1"/>
</dbReference>
<accession>A0A6J5SIN9</accession>
<dbReference type="GO" id="GO:0006281">
    <property type="term" value="P:DNA repair"/>
    <property type="evidence" value="ECO:0007669"/>
    <property type="project" value="InterPro"/>
</dbReference>
<dbReference type="Gene3D" id="3.30.1330.70">
    <property type="entry name" value="Holliday junction resolvase RusA"/>
    <property type="match status" value="1"/>
</dbReference>
<dbReference type="Pfam" id="PF05866">
    <property type="entry name" value="RusA"/>
    <property type="match status" value="1"/>
</dbReference>
<protein>
    <submittedName>
        <fullName evidence="5">Crossover junction endodeoxyribonuclease, RusA-like</fullName>
    </submittedName>
</protein>
<dbReference type="InterPro" id="IPR008822">
    <property type="entry name" value="Endonuclease_RusA-like"/>
</dbReference>
<evidence type="ECO:0000313" key="2">
    <source>
        <dbReference type="EMBL" id="CAB4172152.1"/>
    </source>
</evidence>
<organism evidence="5">
    <name type="scientific">uncultured Caudovirales phage</name>
    <dbReference type="NCBI Taxonomy" id="2100421"/>
    <lineage>
        <taxon>Viruses</taxon>
        <taxon>Duplodnaviria</taxon>
        <taxon>Heunggongvirae</taxon>
        <taxon>Uroviricota</taxon>
        <taxon>Caudoviricetes</taxon>
        <taxon>Peduoviridae</taxon>
        <taxon>Maltschvirus</taxon>
        <taxon>Maltschvirus maltsch</taxon>
    </lineage>
</organism>
<reference evidence="5" key="1">
    <citation type="submission" date="2020-05" db="EMBL/GenBank/DDBJ databases">
        <authorList>
            <person name="Chiriac C."/>
            <person name="Salcher M."/>
            <person name="Ghai R."/>
            <person name="Kavagutti S V."/>
        </authorList>
    </citation>
    <scope>NUCLEOTIDE SEQUENCE</scope>
</reference>
<gene>
    <name evidence="3" type="ORF">UFOVP1098_20</name>
    <name evidence="4" type="ORF">UFOVP1353_13</name>
    <name evidence="5" type="ORF">UFOVP1458_25</name>
    <name evidence="6" type="ORF">UFOVP1546_43</name>
    <name evidence="1" type="ORF">UFOVP578_22</name>
    <name evidence="2" type="ORF">UFOVP928_51</name>
</gene>